<dbReference type="GO" id="GO:0016740">
    <property type="term" value="F:transferase activity"/>
    <property type="evidence" value="ECO:0007669"/>
    <property type="project" value="UniProtKB-KW"/>
</dbReference>
<accession>A0A7W6W891</accession>
<dbReference type="SMART" id="SM00450">
    <property type="entry name" value="RHOD"/>
    <property type="match status" value="1"/>
</dbReference>
<proteinExistence type="predicted"/>
<keyword evidence="3" id="KW-1185">Reference proteome</keyword>
<feature type="domain" description="Rhodanese" evidence="1">
    <location>
        <begin position="31"/>
        <end position="120"/>
    </location>
</feature>
<dbReference type="InterPro" id="IPR050229">
    <property type="entry name" value="GlpE_sulfurtransferase"/>
</dbReference>
<keyword evidence="2" id="KW-0808">Transferase</keyword>
<organism evidence="2 3">
    <name type="scientific">Roseospira visakhapatnamensis</name>
    <dbReference type="NCBI Taxonomy" id="390880"/>
    <lineage>
        <taxon>Bacteria</taxon>
        <taxon>Pseudomonadati</taxon>
        <taxon>Pseudomonadota</taxon>
        <taxon>Alphaproteobacteria</taxon>
        <taxon>Rhodospirillales</taxon>
        <taxon>Rhodospirillaceae</taxon>
        <taxon>Roseospira</taxon>
    </lineage>
</organism>
<evidence type="ECO:0000313" key="3">
    <source>
        <dbReference type="Proteomes" id="UP000554286"/>
    </source>
</evidence>
<dbReference type="EMBL" id="JACIGK010000002">
    <property type="protein sequence ID" value="MBB4264770.1"/>
    <property type="molecule type" value="Genomic_DNA"/>
</dbReference>
<dbReference type="Proteomes" id="UP000554286">
    <property type="component" value="Unassembled WGS sequence"/>
</dbReference>
<comment type="caution">
    <text evidence="2">The sequence shown here is derived from an EMBL/GenBank/DDBJ whole genome shotgun (WGS) entry which is preliminary data.</text>
</comment>
<dbReference type="PROSITE" id="PS50206">
    <property type="entry name" value="RHODANESE_3"/>
    <property type="match status" value="1"/>
</dbReference>
<dbReference type="InterPro" id="IPR036873">
    <property type="entry name" value="Rhodanese-like_dom_sf"/>
</dbReference>
<sequence length="124" mass="13522">MFRIPDDDEAESRVRAQVQRVPAAQAIAWHAHGTVFVLDVREPFEFDQGHIPGAYLMPLSGFDPRFMPDPGDRRLLVHCAVGIRCGHAAKALVQFGYPDLVHRLDGGIAAWEAAGGPLQGPSDP</sequence>
<dbReference type="AlphaFoldDB" id="A0A7W6W891"/>
<dbReference type="PANTHER" id="PTHR43031">
    <property type="entry name" value="FAD-DEPENDENT OXIDOREDUCTASE"/>
    <property type="match status" value="1"/>
</dbReference>
<name>A0A7W6W891_9PROT</name>
<reference evidence="2 3" key="1">
    <citation type="submission" date="2020-08" db="EMBL/GenBank/DDBJ databases">
        <title>Genome sequencing of Purple Non-Sulfur Bacteria from various extreme environments.</title>
        <authorList>
            <person name="Mayer M."/>
        </authorList>
    </citation>
    <scope>NUCLEOTIDE SEQUENCE [LARGE SCALE GENOMIC DNA]</scope>
    <source>
        <strain evidence="2 3">JA131</strain>
    </source>
</reference>
<dbReference type="CDD" id="cd00158">
    <property type="entry name" value="RHOD"/>
    <property type="match status" value="1"/>
</dbReference>
<dbReference type="RefSeq" id="WP_184042406.1">
    <property type="nucleotide sequence ID" value="NZ_JACIGK010000002.1"/>
</dbReference>
<evidence type="ECO:0000259" key="1">
    <source>
        <dbReference type="PROSITE" id="PS50206"/>
    </source>
</evidence>
<evidence type="ECO:0000313" key="2">
    <source>
        <dbReference type="EMBL" id="MBB4264770.1"/>
    </source>
</evidence>
<dbReference type="InterPro" id="IPR001763">
    <property type="entry name" value="Rhodanese-like_dom"/>
</dbReference>
<gene>
    <name evidence="2" type="ORF">GGD89_000377</name>
</gene>
<dbReference type="PANTHER" id="PTHR43031:SF16">
    <property type="entry name" value="OXIDOREDUCTASE"/>
    <property type="match status" value="1"/>
</dbReference>
<dbReference type="Pfam" id="PF00581">
    <property type="entry name" value="Rhodanese"/>
    <property type="match status" value="1"/>
</dbReference>
<dbReference type="SUPFAM" id="SSF52821">
    <property type="entry name" value="Rhodanese/Cell cycle control phosphatase"/>
    <property type="match status" value="1"/>
</dbReference>
<protein>
    <submittedName>
        <fullName evidence="2">Rhodanese-related sulfurtransferase</fullName>
    </submittedName>
</protein>
<dbReference type="Gene3D" id="3.40.250.10">
    <property type="entry name" value="Rhodanese-like domain"/>
    <property type="match status" value="1"/>
</dbReference>